<evidence type="ECO:0000313" key="3">
    <source>
        <dbReference type="Proteomes" id="UP001152876"/>
    </source>
</evidence>
<proteinExistence type="predicted"/>
<dbReference type="RefSeq" id="WP_174545195.1">
    <property type="nucleotide sequence ID" value="NZ_AOGK01000003.1"/>
</dbReference>
<reference evidence="2" key="1">
    <citation type="submission" date="2013-01" db="EMBL/GenBank/DDBJ databases">
        <title>Genome draft of Hydrogenophaga taeniospiralis 2K1.</title>
        <authorList>
            <person name="Gomila M."/>
            <person name="Lalucat J."/>
        </authorList>
    </citation>
    <scope>NUCLEOTIDE SEQUENCE</scope>
    <source>
        <strain evidence="2">CCUG 15921</strain>
    </source>
</reference>
<keyword evidence="3" id="KW-1185">Reference proteome</keyword>
<dbReference type="Proteomes" id="UP001152876">
    <property type="component" value="Unassembled WGS sequence"/>
</dbReference>
<sequence>MPEQTSPDDHGAEAFFRALRGAFEHTLGEPGAASAERCQAAMAQAWDSFDGNVAIQSEGQPPIACRKGCPSCCTLRVTALAPEVFLVAAYLRATAPALRGHGIDLIGRLRATDAATRGLGEEQRVALRRRCAFIEQGVCLIHRVRPLACRGHASHDRRACADAAAGRVDEVPFSGPHRVVRVLVQSALQAALRQQGLAWGAYELNHALVLALDDAASQSHWLGRNDPLAPVAVDLEHRDTMAAGFDAQPRNPDHTKPCPSQPYMRAT</sequence>
<comment type="caution">
    <text evidence="2">The sequence shown here is derived from an EMBL/GenBank/DDBJ whole genome shotgun (WGS) entry which is preliminary data.</text>
</comment>
<dbReference type="AlphaFoldDB" id="A0A9X4NND2"/>
<dbReference type="EMBL" id="AOGK01000003">
    <property type="protein sequence ID" value="MDG5974485.1"/>
    <property type="molecule type" value="Genomic_DNA"/>
</dbReference>
<evidence type="ECO:0008006" key="4">
    <source>
        <dbReference type="Google" id="ProtNLM"/>
    </source>
</evidence>
<protein>
    <recommendedName>
        <fullName evidence="4">YkgJ family cysteine cluster protein</fullName>
    </recommendedName>
</protein>
<accession>A0A9X4NND2</accession>
<evidence type="ECO:0000256" key="1">
    <source>
        <dbReference type="SAM" id="MobiDB-lite"/>
    </source>
</evidence>
<name>A0A9X4NND2_9BURK</name>
<feature type="region of interest" description="Disordered" evidence="1">
    <location>
        <begin position="243"/>
        <end position="267"/>
    </location>
</feature>
<evidence type="ECO:0000313" key="2">
    <source>
        <dbReference type="EMBL" id="MDG5974485.1"/>
    </source>
</evidence>
<organism evidence="2 3">
    <name type="scientific">Hydrogenophaga taeniospiralis CCUG 15921</name>
    <dbReference type="NCBI Taxonomy" id="1281780"/>
    <lineage>
        <taxon>Bacteria</taxon>
        <taxon>Pseudomonadati</taxon>
        <taxon>Pseudomonadota</taxon>
        <taxon>Betaproteobacteria</taxon>
        <taxon>Burkholderiales</taxon>
        <taxon>Comamonadaceae</taxon>
        <taxon>Hydrogenophaga</taxon>
    </lineage>
</organism>
<gene>
    <name evidence="2" type="ORF">H010_04432</name>
</gene>